<dbReference type="Proteomes" id="UP000229963">
    <property type="component" value="Segment"/>
</dbReference>
<sequence length="75" mass="8843">MMQIDESPVYCRIVDVKRDEYGRRGHTLQGWRVRKRLYMRAADGNLYPVPIGHGTSNMIRLMRNGRLYLLTNGIY</sequence>
<evidence type="ECO:0000313" key="2">
    <source>
        <dbReference type="Proteomes" id="UP000229963"/>
    </source>
</evidence>
<dbReference type="RefSeq" id="YP_009792843.1">
    <property type="nucleotide sequence ID" value="NC_047862.1"/>
</dbReference>
<keyword evidence="2" id="KW-1185">Reference proteome</keyword>
<dbReference type="KEGG" id="vg:54983052"/>
<proteinExistence type="predicted"/>
<protein>
    <submittedName>
        <fullName evidence="1">Uncharacterized protein</fullName>
    </submittedName>
</protein>
<reference evidence="2" key="1">
    <citation type="submission" date="2017-08" db="EMBL/GenBank/DDBJ databases">
        <authorList>
            <person name="Zhao F."/>
            <person name="Pan X."/>
            <person name="Tong Y."/>
        </authorList>
    </citation>
    <scope>NUCLEOTIDE SEQUENCE [LARGE SCALE GENOMIC DNA]</scope>
</reference>
<dbReference type="EMBL" id="MF614100">
    <property type="protein sequence ID" value="ATI16447.1"/>
    <property type="molecule type" value="Genomic_DNA"/>
</dbReference>
<accession>A0A291LCF5</accession>
<evidence type="ECO:0000313" key="1">
    <source>
        <dbReference type="EMBL" id="ATI16447.1"/>
    </source>
</evidence>
<organism evidence="1 2">
    <name type="scientific">Klebsiella phage vB_KpnS_IME279</name>
    <dbReference type="NCBI Taxonomy" id="2041211"/>
    <lineage>
        <taxon>Viruses</taxon>
        <taxon>Duplodnaviria</taxon>
        <taxon>Heunggongvirae</taxon>
        <taxon>Uroviricota</taxon>
        <taxon>Caudoviricetes</taxon>
        <taxon>Sortsnevirus</taxon>
        <taxon>Sortsnevirus IME279</taxon>
    </lineage>
</organism>
<dbReference type="GeneID" id="54983052"/>
<name>A0A291LCF5_9CAUD</name>